<dbReference type="Proteomes" id="UP000502421">
    <property type="component" value="Chromosome"/>
</dbReference>
<keyword evidence="5" id="KW-1185">Reference proteome</keyword>
<name>A0AAE6ZLQ2_9BACT</name>
<dbReference type="RefSeq" id="WP_168809435.1">
    <property type="nucleotide sequence ID" value="NZ_CP051204.2"/>
</dbReference>
<evidence type="ECO:0000313" key="4">
    <source>
        <dbReference type="Proteomes" id="UP000502421"/>
    </source>
</evidence>
<dbReference type="EMBL" id="CP051205">
    <property type="protein sequence ID" value="QJB34902.1"/>
    <property type="molecule type" value="Genomic_DNA"/>
</dbReference>
<protein>
    <submittedName>
        <fullName evidence="2">Helix-turn-helix transcriptional regulator</fullName>
    </submittedName>
</protein>
<accession>A0AAE6ZLQ2</accession>
<dbReference type="Gene3D" id="1.10.260.40">
    <property type="entry name" value="lambda repressor-like DNA-binding domains"/>
    <property type="match status" value="1"/>
</dbReference>
<dbReference type="GO" id="GO:0003677">
    <property type="term" value="F:DNA binding"/>
    <property type="evidence" value="ECO:0007669"/>
    <property type="project" value="InterPro"/>
</dbReference>
<dbReference type="Pfam" id="PF01381">
    <property type="entry name" value="HTH_3"/>
    <property type="match status" value="1"/>
</dbReference>
<proteinExistence type="predicted"/>
<dbReference type="PROSITE" id="PS50943">
    <property type="entry name" value="HTH_CROC1"/>
    <property type="match status" value="1"/>
</dbReference>
<dbReference type="AlphaFoldDB" id="A0AAE6ZLQ2"/>
<evidence type="ECO:0000313" key="3">
    <source>
        <dbReference type="EMBL" id="QJB41413.1"/>
    </source>
</evidence>
<evidence type="ECO:0000313" key="5">
    <source>
        <dbReference type="Proteomes" id="UP000503144"/>
    </source>
</evidence>
<dbReference type="SMART" id="SM00530">
    <property type="entry name" value="HTH_XRE"/>
    <property type="match status" value="1"/>
</dbReference>
<dbReference type="CDD" id="cd00093">
    <property type="entry name" value="HTH_XRE"/>
    <property type="match status" value="1"/>
</dbReference>
<dbReference type="InterPro" id="IPR010982">
    <property type="entry name" value="Lambda_DNA-bd_dom_sf"/>
</dbReference>
<dbReference type="KEGG" id="coy:HF329_27800"/>
<dbReference type="EMBL" id="CP051204">
    <property type="protein sequence ID" value="QJB41413.1"/>
    <property type="molecule type" value="Genomic_DNA"/>
</dbReference>
<dbReference type="Proteomes" id="UP000503144">
    <property type="component" value="Chromosome"/>
</dbReference>
<evidence type="ECO:0000259" key="1">
    <source>
        <dbReference type="PROSITE" id="PS50943"/>
    </source>
</evidence>
<dbReference type="InterPro" id="IPR001387">
    <property type="entry name" value="Cro/C1-type_HTH"/>
</dbReference>
<gene>
    <name evidence="3" type="ORF">HF324_27660</name>
    <name evidence="2" type="ORF">HF329_27800</name>
</gene>
<sequence>MIKDDEILKIMGENIRRIRKAKGLTQIDIEVATGISGPNLSIIENGKTDIQVTKLVKLAIALGVEINSLYPISQSQK</sequence>
<organism evidence="2 4">
    <name type="scientific">Chitinophaga oryzae</name>
    <dbReference type="NCBI Taxonomy" id="2725414"/>
    <lineage>
        <taxon>Bacteria</taxon>
        <taxon>Pseudomonadati</taxon>
        <taxon>Bacteroidota</taxon>
        <taxon>Chitinophagia</taxon>
        <taxon>Chitinophagales</taxon>
        <taxon>Chitinophagaceae</taxon>
        <taxon>Chitinophaga</taxon>
    </lineage>
</organism>
<dbReference type="SUPFAM" id="SSF47413">
    <property type="entry name" value="lambda repressor-like DNA-binding domains"/>
    <property type="match status" value="1"/>
</dbReference>
<feature type="domain" description="HTH cro/C1-type" evidence="1">
    <location>
        <begin position="15"/>
        <end position="69"/>
    </location>
</feature>
<reference evidence="2" key="2">
    <citation type="submission" date="2020-09" db="EMBL/GenBank/DDBJ databases">
        <authorList>
            <person name="Kittiwongwattana C."/>
        </authorList>
    </citation>
    <scope>NUCLEOTIDE SEQUENCE</scope>
    <source>
        <strain evidence="2">1310</strain>
    </source>
</reference>
<evidence type="ECO:0000313" key="2">
    <source>
        <dbReference type="EMBL" id="QJB34902.1"/>
    </source>
</evidence>
<reference evidence="4 5" key="1">
    <citation type="submission" date="2020-04" db="EMBL/GenBank/DDBJ databases">
        <authorList>
            <person name="Kittiwongwattana C."/>
        </authorList>
    </citation>
    <scope>NUCLEOTIDE SEQUENCE [LARGE SCALE GENOMIC DNA]</scope>
    <source>
        <strain evidence="3 5">1303</strain>
        <strain evidence="4">1310</strain>
    </source>
</reference>